<dbReference type="Pfam" id="PF17827">
    <property type="entry name" value="PrmC_N"/>
    <property type="match status" value="1"/>
</dbReference>
<dbReference type="AlphaFoldDB" id="X0T2M0"/>
<accession>X0T2M0</accession>
<dbReference type="InterPro" id="IPR040758">
    <property type="entry name" value="PrmC_N"/>
</dbReference>
<dbReference type="Gene3D" id="1.10.8.10">
    <property type="entry name" value="DNA helicase RuvA subunit, C-terminal domain"/>
    <property type="match status" value="1"/>
</dbReference>
<protein>
    <recommendedName>
        <fullName evidence="1">Release factor glutamine methyltransferase N-terminal domain-containing protein</fullName>
    </recommendedName>
</protein>
<name>X0T2M0_9ZZZZ</name>
<feature type="non-terminal residue" evidence="2">
    <location>
        <position position="81"/>
    </location>
</feature>
<evidence type="ECO:0000259" key="1">
    <source>
        <dbReference type="Pfam" id="PF17827"/>
    </source>
</evidence>
<reference evidence="2" key="1">
    <citation type="journal article" date="2014" name="Front. Microbiol.">
        <title>High frequency of phylogenetically diverse reductive dehalogenase-homologous genes in deep subseafloor sedimentary metagenomes.</title>
        <authorList>
            <person name="Kawai M."/>
            <person name="Futagami T."/>
            <person name="Toyoda A."/>
            <person name="Takaki Y."/>
            <person name="Nishi S."/>
            <person name="Hori S."/>
            <person name="Arai W."/>
            <person name="Tsubouchi T."/>
            <person name="Morono Y."/>
            <person name="Uchiyama I."/>
            <person name="Ito T."/>
            <person name="Fujiyama A."/>
            <person name="Inagaki F."/>
            <person name="Takami H."/>
        </authorList>
    </citation>
    <scope>NUCLEOTIDE SEQUENCE</scope>
    <source>
        <strain evidence="2">Expedition CK06-06</strain>
    </source>
</reference>
<dbReference type="InterPro" id="IPR029063">
    <property type="entry name" value="SAM-dependent_MTases_sf"/>
</dbReference>
<dbReference type="EMBL" id="BARS01003929">
    <property type="protein sequence ID" value="GAF70300.1"/>
    <property type="molecule type" value="Genomic_DNA"/>
</dbReference>
<gene>
    <name evidence="2" type="ORF">S01H1_07635</name>
</gene>
<sequence>MSIKDIFSSYRGTVDQLDLELLLSHVIKKTREFILIHPEHRISKPQHIQIEKLINRRLNHEPIAYILGEKEFYGLPFKVNR</sequence>
<comment type="caution">
    <text evidence="2">The sequence shown here is derived from an EMBL/GenBank/DDBJ whole genome shotgun (WGS) entry which is preliminary data.</text>
</comment>
<organism evidence="2">
    <name type="scientific">marine sediment metagenome</name>
    <dbReference type="NCBI Taxonomy" id="412755"/>
    <lineage>
        <taxon>unclassified sequences</taxon>
        <taxon>metagenomes</taxon>
        <taxon>ecological metagenomes</taxon>
    </lineage>
</organism>
<evidence type="ECO:0000313" key="2">
    <source>
        <dbReference type="EMBL" id="GAF70300.1"/>
    </source>
</evidence>
<proteinExistence type="predicted"/>
<feature type="domain" description="Release factor glutamine methyltransferase N-terminal" evidence="1">
    <location>
        <begin position="15"/>
        <end position="68"/>
    </location>
</feature>
<dbReference type="SUPFAM" id="SSF53335">
    <property type="entry name" value="S-adenosyl-L-methionine-dependent methyltransferases"/>
    <property type="match status" value="1"/>
</dbReference>